<reference evidence="3 4" key="1">
    <citation type="journal article" date="2014" name="Genome Announc.">
        <title>Draft genome sequences of six enterohepatic helicobacter species isolated from humans and one from rhesus macaques.</title>
        <authorList>
            <person name="Shen Z."/>
            <person name="Sheh A."/>
            <person name="Young S.K."/>
            <person name="Abouelliel A."/>
            <person name="Ward D.V."/>
            <person name="Earl A.M."/>
            <person name="Fox J.G."/>
        </authorList>
    </citation>
    <scope>NUCLEOTIDE SEQUENCE [LARGE SCALE GENOMIC DNA]</scope>
    <source>
        <strain evidence="3 4">MIT 99-5501</strain>
    </source>
</reference>
<dbReference type="InterPro" id="IPR017585">
    <property type="entry name" value="SAF_FlgA"/>
</dbReference>
<dbReference type="OrthoDB" id="5324646at2"/>
<dbReference type="InterPro" id="IPR039246">
    <property type="entry name" value="Flagellar_FlgA"/>
</dbReference>
<dbReference type="RefSeq" id="WP_023927704.1">
    <property type="nucleotide sequence ID" value="NZ_KI669454.1"/>
</dbReference>
<evidence type="ECO:0000313" key="3">
    <source>
        <dbReference type="EMBL" id="ETD24230.1"/>
    </source>
</evidence>
<feature type="domain" description="Flagella basal body P-ring formation protein FlgA SAF" evidence="2">
    <location>
        <begin position="138"/>
        <end position="258"/>
    </location>
</feature>
<proteinExistence type="predicted"/>
<dbReference type="Pfam" id="PF13144">
    <property type="entry name" value="ChapFlgA"/>
    <property type="match status" value="1"/>
</dbReference>
<dbReference type="PANTHER" id="PTHR36307">
    <property type="entry name" value="FLAGELLA BASAL BODY P-RING FORMATION PROTEIN FLGA"/>
    <property type="match status" value="1"/>
</dbReference>
<dbReference type="Gene3D" id="2.30.30.760">
    <property type="match status" value="1"/>
</dbReference>
<dbReference type="Proteomes" id="UP000018731">
    <property type="component" value="Unassembled WGS sequence"/>
</dbReference>
<accession>V8CB36</accession>
<evidence type="ECO:0000259" key="2">
    <source>
        <dbReference type="Pfam" id="PF13144"/>
    </source>
</evidence>
<dbReference type="PATRIC" id="fig|1357400.3.peg.1339"/>
<dbReference type="PANTHER" id="PTHR36307:SF1">
    <property type="entry name" value="FLAGELLA BASAL BODY P-RING FORMATION PROTEIN FLGA"/>
    <property type="match status" value="1"/>
</dbReference>
<dbReference type="AlphaFoldDB" id="V8CB36"/>
<keyword evidence="3" id="KW-0282">Flagellum</keyword>
<protein>
    <submittedName>
        <fullName evidence="3">Flagella basal body P-ring formation protein FlgA</fullName>
    </submittedName>
</protein>
<keyword evidence="4" id="KW-1185">Reference proteome</keyword>
<dbReference type="NCBIfam" id="TIGR03170">
    <property type="entry name" value="flgA_cterm"/>
    <property type="match status" value="1"/>
</dbReference>
<comment type="caution">
    <text evidence="3">The sequence shown here is derived from an EMBL/GenBank/DDBJ whole genome shotgun (WGS) entry which is preliminary data.</text>
</comment>
<gene>
    <name evidence="3" type="ORF">HMPREF2086_00980</name>
</gene>
<dbReference type="STRING" id="1357400.HMPREF2086_00980"/>
<keyword evidence="3" id="KW-0969">Cilium</keyword>
<feature type="signal peptide" evidence="1">
    <location>
        <begin position="1"/>
        <end position="30"/>
    </location>
</feature>
<evidence type="ECO:0000256" key="1">
    <source>
        <dbReference type="SAM" id="SignalP"/>
    </source>
</evidence>
<feature type="chain" id="PRO_5004767402" evidence="1">
    <location>
        <begin position="31"/>
        <end position="259"/>
    </location>
</feature>
<keyword evidence="1" id="KW-0732">Signal</keyword>
<dbReference type="EMBL" id="AZJI01000004">
    <property type="protein sequence ID" value="ETD24230.1"/>
    <property type="molecule type" value="Genomic_DNA"/>
</dbReference>
<dbReference type="HOGENOM" id="CLU_1072708_0_0_7"/>
<dbReference type="GO" id="GO:0044780">
    <property type="term" value="P:bacterial-type flagellum assembly"/>
    <property type="evidence" value="ECO:0007669"/>
    <property type="project" value="InterPro"/>
</dbReference>
<organism evidence="3 4">
    <name type="scientific">Helicobacter macacae MIT 99-5501</name>
    <dbReference type="NCBI Taxonomy" id="1357400"/>
    <lineage>
        <taxon>Bacteria</taxon>
        <taxon>Pseudomonadati</taxon>
        <taxon>Campylobacterota</taxon>
        <taxon>Epsilonproteobacteria</taxon>
        <taxon>Campylobacterales</taxon>
        <taxon>Helicobacteraceae</taxon>
        <taxon>Helicobacter</taxon>
    </lineage>
</organism>
<name>V8CB36_9HELI</name>
<evidence type="ECO:0000313" key="4">
    <source>
        <dbReference type="Proteomes" id="UP000018731"/>
    </source>
</evidence>
<dbReference type="eggNOG" id="COG1261">
    <property type="taxonomic scope" value="Bacteria"/>
</dbReference>
<keyword evidence="3" id="KW-0966">Cell projection</keyword>
<sequence length="259" mass="28638">MWLKKILKICKNFGKIFGVVCLCVCHFALAMQNNAQQNMQDEISPQMDLQTQEYIITNEEGIKEYILSQYKALYPHFELESISIDMPKSLNPQAKIRKLSLPSSATKKPNGTIIATILQGKGVVSVPIGYHIYANVLIVQATLSIKTGTDITQQNTQTQWISISAIKGNPLPPQEIGNVSARSLIPPNSIITRDKVQERILVRKGDKITGLYKSQSMQAQIALKALQNGSKGNIIKAQNLQSGKILQVRIVDEGVGEIL</sequence>